<accession>A0A840NM77</accession>
<evidence type="ECO:0000313" key="3">
    <source>
        <dbReference type="Proteomes" id="UP000580474"/>
    </source>
</evidence>
<gene>
    <name evidence="2" type="ORF">BJ969_004516</name>
</gene>
<dbReference type="EMBL" id="JACHIV010000001">
    <property type="protein sequence ID" value="MBB5071428.1"/>
    <property type="molecule type" value="Genomic_DNA"/>
</dbReference>
<evidence type="ECO:0000256" key="1">
    <source>
        <dbReference type="SAM" id="Coils"/>
    </source>
</evidence>
<dbReference type="AlphaFoldDB" id="A0A840NM77"/>
<keyword evidence="3" id="KW-1185">Reference proteome</keyword>
<name>A0A840NM77_9PSEU</name>
<dbReference type="RefSeq" id="WP_246457051.1">
    <property type="nucleotide sequence ID" value="NZ_JACHIV010000001.1"/>
</dbReference>
<evidence type="ECO:0000313" key="2">
    <source>
        <dbReference type="EMBL" id="MBB5071428.1"/>
    </source>
</evidence>
<dbReference type="Proteomes" id="UP000580474">
    <property type="component" value="Unassembled WGS sequence"/>
</dbReference>
<reference evidence="2 3" key="1">
    <citation type="submission" date="2020-08" db="EMBL/GenBank/DDBJ databases">
        <title>Sequencing the genomes of 1000 actinobacteria strains.</title>
        <authorList>
            <person name="Klenk H.-P."/>
        </authorList>
    </citation>
    <scope>NUCLEOTIDE SEQUENCE [LARGE SCALE GENOMIC DNA]</scope>
    <source>
        <strain evidence="2 3">DSM 45582</strain>
    </source>
</reference>
<feature type="coiled-coil region" evidence="1">
    <location>
        <begin position="82"/>
        <end position="109"/>
    </location>
</feature>
<comment type="caution">
    <text evidence="2">The sequence shown here is derived from an EMBL/GenBank/DDBJ whole genome shotgun (WGS) entry which is preliminary data.</text>
</comment>
<organism evidence="2 3">
    <name type="scientific">Saccharopolyspora gloriosae</name>
    <dbReference type="NCBI Taxonomy" id="455344"/>
    <lineage>
        <taxon>Bacteria</taxon>
        <taxon>Bacillati</taxon>
        <taxon>Actinomycetota</taxon>
        <taxon>Actinomycetes</taxon>
        <taxon>Pseudonocardiales</taxon>
        <taxon>Pseudonocardiaceae</taxon>
        <taxon>Saccharopolyspora</taxon>
    </lineage>
</organism>
<keyword evidence="1" id="KW-0175">Coiled coil</keyword>
<proteinExistence type="predicted"/>
<protein>
    <submittedName>
        <fullName evidence="2">Uncharacterized protein YukE</fullName>
    </submittedName>
</protein>
<sequence>MTAPAPPPAPGGPGQTITVTPENVLAARRVIGEAAEDAKFKLQNLRTKLMVQASARDEISTTAAAVWNRNLLVGPESHFERLHSYVESVEELANQLEEAAKAYGFTDEEIEASFKSSEARF</sequence>
<dbReference type="Gene3D" id="1.10.287.1060">
    <property type="entry name" value="ESAT-6-like"/>
    <property type="match status" value="1"/>
</dbReference>